<dbReference type="SUPFAM" id="SSF46785">
    <property type="entry name" value="Winged helix' DNA-binding domain"/>
    <property type="match status" value="1"/>
</dbReference>
<dbReference type="GO" id="GO:0000976">
    <property type="term" value="F:transcription cis-regulatory region binding"/>
    <property type="evidence" value="ECO:0007669"/>
    <property type="project" value="TreeGrafter"/>
</dbReference>
<keyword evidence="5 9" id="KW-0238">DNA-binding</keyword>
<feature type="binding site" evidence="7">
    <location>
        <position position="146"/>
    </location>
    <ligand>
        <name>Zn(2+)</name>
        <dbReference type="ChEBI" id="CHEBI:29105"/>
    </ligand>
</feature>
<dbReference type="RefSeq" id="WP_121442353.1">
    <property type="nucleotide sequence ID" value="NZ_RCDA01000002.1"/>
</dbReference>
<evidence type="ECO:0000256" key="4">
    <source>
        <dbReference type="ARBA" id="ARBA00023015"/>
    </source>
</evidence>
<feature type="binding site" evidence="7">
    <location>
        <position position="107"/>
    </location>
    <ligand>
        <name>Zn(2+)</name>
        <dbReference type="ChEBI" id="CHEBI:29105"/>
    </ligand>
</feature>
<protein>
    <recommendedName>
        <fullName evidence="9">Ferric uptake regulation protein</fullName>
    </recommendedName>
</protein>
<dbReference type="OrthoDB" id="8659436at2"/>
<comment type="subcellular location">
    <subcellularLocation>
        <location evidence="9">Cytoplasm</location>
    </subcellularLocation>
</comment>
<comment type="similarity">
    <text evidence="1 9">Belongs to the Fur family.</text>
</comment>
<organism evidence="11 12">
    <name type="scientific">Alkalispirillum mobile</name>
    <dbReference type="NCBI Taxonomy" id="85925"/>
    <lineage>
        <taxon>Bacteria</taxon>
        <taxon>Pseudomonadati</taxon>
        <taxon>Pseudomonadota</taxon>
        <taxon>Gammaproteobacteria</taxon>
        <taxon>Chromatiales</taxon>
        <taxon>Ectothiorhodospiraceae</taxon>
        <taxon>Alkalispirillum</taxon>
    </lineage>
</organism>
<keyword evidence="2 9" id="KW-0678">Repressor</keyword>
<dbReference type="Pfam" id="PF01475">
    <property type="entry name" value="FUR"/>
    <property type="match status" value="1"/>
</dbReference>
<keyword evidence="9" id="KW-0963">Cytoplasm</keyword>
<evidence type="ECO:0000313" key="12">
    <source>
        <dbReference type="Proteomes" id="UP000275461"/>
    </source>
</evidence>
<evidence type="ECO:0000256" key="3">
    <source>
        <dbReference type="ARBA" id="ARBA00022833"/>
    </source>
</evidence>
<evidence type="ECO:0000256" key="5">
    <source>
        <dbReference type="ARBA" id="ARBA00023125"/>
    </source>
</evidence>
<dbReference type="EMBL" id="RCDA01000002">
    <property type="protein sequence ID" value="RLK48709.1"/>
    <property type="molecule type" value="Genomic_DNA"/>
</dbReference>
<dbReference type="InterPro" id="IPR002481">
    <property type="entry name" value="FUR"/>
</dbReference>
<gene>
    <name evidence="9" type="primary">fur</name>
    <name evidence="11" type="ORF">DFR31_1820</name>
</gene>
<feature type="compositionally biased region" description="Polar residues" evidence="10">
    <location>
        <begin position="1"/>
        <end position="12"/>
    </location>
</feature>
<evidence type="ECO:0000256" key="9">
    <source>
        <dbReference type="RuleBase" id="RU364037"/>
    </source>
</evidence>
<keyword evidence="3 7" id="KW-0862">Zinc</keyword>
<keyword evidence="8 9" id="KW-0408">Iron</keyword>
<dbReference type="CDD" id="cd07153">
    <property type="entry name" value="Fur_like"/>
    <property type="match status" value="1"/>
</dbReference>
<accession>A0A498C0T6</accession>
<feature type="binding site" evidence="7">
    <location>
        <position position="143"/>
    </location>
    <ligand>
        <name>Zn(2+)</name>
        <dbReference type="ChEBI" id="CHEBI:29105"/>
    </ligand>
</feature>
<dbReference type="Proteomes" id="UP000275461">
    <property type="component" value="Unassembled WGS sequence"/>
</dbReference>
<evidence type="ECO:0000256" key="8">
    <source>
        <dbReference type="PIRSR" id="PIRSR602481-2"/>
    </source>
</evidence>
<comment type="cofactor">
    <cofactor evidence="8">
        <name>Mn(2+)</name>
        <dbReference type="ChEBI" id="CHEBI:29035"/>
    </cofactor>
    <cofactor evidence="8">
        <name>Fe(2+)</name>
        <dbReference type="ChEBI" id="CHEBI:29033"/>
    </cofactor>
    <text evidence="8">Binds 1 Mn(2+) or Fe(2+) ion per subunit.</text>
</comment>
<comment type="cofactor">
    <cofactor evidence="7">
        <name>Zn(2+)</name>
        <dbReference type="ChEBI" id="CHEBI:29105"/>
    </cofactor>
    <text evidence="7">Binds 1 zinc ion per subunit.</text>
</comment>
<dbReference type="InterPro" id="IPR036388">
    <property type="entry name" value="WH-like_DNA-bd_sf"/>
</dbReference>
<dbReference type="GO" id="GO:0045892">
    <property type="term" value="P:negative regulation of DNA-templated transcription"/>
    <property type="evidence" value="ECO:0007669"/>
    <property type="project" value="TreeGrafter"/>
</dbReference>
<evidence type="ECO:0000256" key="6">
    <source>
        <dbReference type="ARBA" id="ARBA00023163"/>
    </source>
</evidence>
<evidence type="ECO:0000313" key="11">
    <source>
        <dbReference type="EMBL" id="RLK48709.1"/>
    </source>
</evidence>
<evidence type="ECO:0000256" key="1">
    <source>
        <dbReference type="ARBA" id="ARBA00007957"/>
    </source>
</evidence>
<feature type="binding site" evidence="7">
    <location>
        <position position="104"/>
    </location>
    <ligand>
        <name>Zn(2+)</name>
        <dbReference type="ChEBI" id="CHEBI:29105"/>
    </ligand>
</feature>
<dbReference type="Gene3D" id="3.30.1490.190">
    <property type="match status" value="1"/>
</dbReference>
<comment type="subunit">
    <text evidence="9">Homodimer.</text>
</comment>
<name>A0A498C0T6_9GAMM</name>
<dbReference type="PANTHER" id="PTHR33202">
    <property type="entry name" value="ZINC UPTAKE REGULATION PROTEIN"/>
    <property type="match status" value="1"/>
</dbReference>
<dbReference type="GO" id="GO:0008270">
    <property type="term" value="F:zinc ion binding"/>
    <property type="evidence" value="ECO:0007669"/>
    <property type="project" value="TreeGrafter"/>
</dbReference>
<keyword evidence="7 9" id="KW-0479">Metal-binding</keyword>
<dbReference type="InterPro" id="IPR043135">
    <property type="entry name" value="Fur_C"/>
</dbReference>
<keyword evidence="4 9" id="KW-0805">Transcription regulation</keyword>
<dbReference type="Gene3D" id="1.10.10.10">
    <property type="entry name" value="Winged helix-like DNA-binding domain superfamily/Winged helix DNA-binding domain"/>
    <property type="match status" value="1"/>
</dbReference>
<keyword evidence="6 9" id="KW-0804">Transcription</keyword>
<keyword evidence="12" id="KW-1185">Reference proteome</keyword>
<evidence type="ECO:0000256" key="7">
    <source>
        <dbReference type="PIRSR" id="PIRSR602481-1"/>
    </source>
</evidence>
<dbReference type="GO" id="GO:0005737">
    <property type="term" value="C:cytoplasm"/>
    <property type="evidence" value="ECO:0007669"/>
    <property type="project" value="UniProtKB-SubCell"/>
</dbReference>
<dbReference type="PANTHER" id="PTHR33202:SF7">
    <property type="entry name" value="FERRIC UPTAKE REGULATION PROTEIN"/>
    <property type="match status" value="1"/>
</dbReference>
<dbReference type="AlphaFoldDB" id="A0A498C0T6"/>
<evidence type="ECO:0000256" key="10">
    <source>
        <dbReference type="SAM" id="MobiDB-lite"/>
    </source>
</evidence>
<feature type="binding site" evidence="8">
    <location>
        <position position="135"/>
    </location>
    <ligand>
        <name>Fe cation</name>
        <dbReference type="ChEBI" id="CHEBI:24875"/>
    </ligand>
</feature>
<dbReference type="GO" id="GO:1900376">
    <property type="term" value="P:regulation of secondary metabolite biosynthetic process"/>
    <property type="evidence" value="ECO:0007669"/>
    <property type="project" value="TreeGrafter"/>
</dbReference>
<dbReference type="GO" id="GO:0003700">
    <property type="term" value="F:DNA-binding transcription factor activity"/>
    <property type="evidence" value="ECO:0007669"/>
    <property type="project" value="UniProtKB-UniRule"/>
</dbReference>
<proteinExistence type="inferred from homology"/>
<evidence type="ECO:0000256" key="2">
    <source>
        <dbReference type="ARBA" id="ARBA00022491"/>
    </source>
</evidence>
<reference evidence="11 12" key="1">
    <citation type="submission" date="2018-10" db="EMBL/GenBank/DDBJ databases">
        <title>Genomic Encyclopedia of Type Strains, Phase IV (KMG-IV): sequencing the most valuable type-strain genomes for metagenomic binning, comparative biology and taxonomic classification.</title>
        <authorList>
            <person name="Goeker M."/>
        </authorList>
    </citation>
    <scope>NUCLEOTIDE SEQUENCE [LARGE SCALE GENOMIC DNA]</scope>
    <source>
        <strain evidence="11 12">DSM 12769</strain>
    </source>
</reference>
<feature type="binding site" evidence="8">
    <location>
        <position position="97"/>
    </location>
    <ligand>
        <name>Fe cation</name>
        <dbReference type="ChEBI" id="CHEBI:24875"/>
    </ligand>
</feature>
<dbReference type="InterPro" id="IPR036390">
    <property type="entry name" value="WH_DNA-bd_sf"/>
</dbReference>
<comment type="caution">
    <text evidence="11">The sequence shown here is derived from an EMBL/GenBank/DDBJ whole genome shotgun (WGS) entry which is preliminary data.</text>
</comment>
<sequence>MTSDKGSQNSADSQRRQERLRHSGLRNTRPRRHVLQVLAVAEQPLSSREIHSRMGAEACDLVTVYRCLADFERVGLVQRHEFGDSNARFELNDQTGHHRHYVVCRVCHGKEPMDVCPPHWLEEELRARGYSDISHSMEFFAVCPHCRDDSHPGAPQRQ</sequence>
<feature type="region of interest" description="Disordered" evidence="10">
    <location>
        <begin position="1"/>
        <end position="27"/>
    </location>
</feature>